<dbReference type="RefSeq" id="XP_028878297.1">
    <property type="nucleotide sequence ID" value="XM_029030386.1"/>
</dbReference>
<sequence>MSPANTHLNSSGRGFTILSFSLCALTYFSFSLWPLLAAAHTPLHPPLRLGSSSMSVHHYKPVWGWRVYLSMPVGSHHSSRVRGTPYSLRNIVHNDQRSIGNVITNTINNCDIHRHQKHQ</sequence>
<dbReference type="Proteomes" id="UP000192257">
    <property type="component" value="Unassembled WGS sequence"/>
</dbReference>
<reference evidence="1 2" key="1">
    <citation type="submission" date="2017-03" db="EMBL/GenBank/DDBJ databases">
        <title>An alternative strategy for trypanosome survival in the mammalian bloodstream revealed through genome and transcriptome analysis of the ubiquitous bovine parasite Trypanosoma (Megatrypanum) theileri.</title>
        <authorList>
            <person name="Kelly S."/>
            <person name="Ivens A."/>
            <person name="Mott A."/>
            <person name="O'Neill E."/>
            <person name="Emms D."/>
            <person name="Macleod O."/>
            <person name="Voorheis P."/>
            <person name="Matthews J."/>
            <person name="Matthews K."/>
            <person name="Carrington M."/>
        </authorList>
    </citation>
    <scope>NUCLEOTIDE SEQUENCE [LARGE SCALE GENOMIC DNA]</scope>
    <source>
        <strain evidence="1">Edinburgh</strain>
    </source>
</reference>
<evidence type="ECO:0000313" key="1">
    <source>
        <dbReference type="EMBL" id="ORC84231.1"/>
    </source>
</evidence>
<dbReference type="EMBL" id="NBCO01000047">
    <property type="protein sequence ID" value="ORC84231.1"/>
    <property type="molecule type" value="Genomic_DNA"/>
</dbReference>
<dbReference type="GeneID" id="39990166"/>
<accession>A0A1X0NI14</accession>
<dbReference type="AlphaFoldDB" id="A0A1X0NI14"/>
<name>A0A1X0NI14_9TRYP</name>
<evidence type="ECO:0000313" key="2">
    <source>
        <dbReference type="Proteomes" id="UP000192257"/>
    </source>
</evidence>
<keyword evidence="2" id="KW-1185">Reference proteome</keyword>
<proteinExistence type="predicted"/>
<organism evidence="1 2">
    <name type="scientific">Trypanosoma theileri</name>
    <dbReference type="NCBI Taxonomy" id="67003"/>
    <lineage>
        <taxon>Eukaryota</taxon>
        <taxon>Discoba</taxon>
        <taxon>Euglenozoa</taxon>
        <taxon>Kinetoplastea</taxon>
        <taxon>Metakinetoplastina</taxon>
        <taxon>Trypanosomatida</taxon>
        <taxon>Trypanosomatidae</taxon>
        <taxon>Trypanosoma</taxon>
    </lineage>
</organism>
<protein>
    <submittedName>
        <fullName evidence="1">Uncharacterized protein</fullName>
    </submittedName>
</protein>
<gene>
    <name evidence="1" type="ORF">TM35_000471260</name>
</gene>
<dbReference type="VEuPathDB" id="TriTrypDB:TM35_000471260"/>
<comment type="caution">
    <text evidence="1">The sequence shown here is derived from an EMBL/GenBank/DDBJ whole genome shotgun (WGS) entry which is preliminary data.</text>
</comment>